<evidence type="ECO:0000259" key="2">
    <source>
        <dbReference type="Pfam" id="PF24173"/>
    </source>
</evidence>
<dbReference type="Pfam" id="PF24176">
    <property type="entry name" value="TPR_TTI1_2nd"/>
    <property type="match status" value="1"/>
</dbReference>
<dbReference type="SUPFAM" id="SSF48371">
    <property type="entry name" value="ARM repeat"/>
    <property type="match status" value="1"/>
</dbReference>
<accession>A0A8S9YAU4</accession>
<protein>
    <submittedName>
        <fullName evidence="4">Uncharacterized protein</fullName>
    </submittedName>
</protein>
<evidence type="ECO:0000313" key="5">
    <source>
        <dbReference type="Proteomes" id="UP000822476"/>
    </source>
</evidence>
<keyword evidence="5" id="KW-1185">Reference proteome</keyword>
<name>A0A8S9YAU4_9TREM</name>
<organism evidence="4 5">
    <name type="scientific">Paragonimus skrjabini miyazakii</name>
    <dbReference type="NCBI Taxonomy" id="59628"/>
    <lineage>
        <taxon>Eukaryota</taxon>
        <taxon>Metazoa</taxon>
        <taxon>Spiralia</taxon>
        <taxon>Lophotrochozoa</taxon>
        <taxon>Platyhelminthes</taxon>
        <taxon>Trematoda</taxon>
        <taxon>Digenea</taxon>
        <taxon>Plagiorchiida</taxon>
        <taxon>Troglotremata</taxon>
        <taxon>Troglotrematidae</taxon>
        <taxon>Paragonimus</taxon>
    </lineage>
</organism>
<dbReference type="PANTHER" id="PTHR18460:SF3">
    <property type="entry name" value="TELO2-INTERACTING PROTEIN 1 HOMOLOG"/>
    <property type="match status" value="1"/>
</dbReference>
<dbReference type="Pfam" id="PF24173">
    <property type="entry name" value="TPR_TTI1_N"/>
    <property type="match status" value="1"/>
</dbReference>
<dbReference type="OrthoDB" id="49511at2759"/>
<dbReference type="InterPro" id="IPR016024">
    <property type="entry name" value="ARM-type_fold"/>
</dbReference>
<dbReference type="Gene3D" id="1.25.10.10">
    <property type="entry name" value="Leucine-rich Repeat Variant"/>
    <property type="match status" value="1"/>
</dbReference>
<dbReference type="Proteomes" id="UP000822476">
    <property type="component" value="Unassembled WGS sequence"/>
</dbReference>
<evidence type="ECO:0000259" key="3">
    <source>
        <dbReference type="Pfam" id="PF24181"/>
    </source>
</evidence>
<dbReference type="InterPro" id="IPR052587">
    <property type="entry name" value="TELO2-interacting_protein_1"/>
</dbReference>
<reference evidence="4" key="1">
    <citation type="submission" date="2019-07" db="EMBL/GenBank/DDBJ databases">
        <title>Annotation for the trematode Paragonimus miyazaki's.</title>
        <authorList>
            <person name="Choi Y.-J."/>
        </authorList>
    </citation>
    <scope>NUCLEOTIDE SEQUENCE</scope>
    <source>
        <strain evidence="4">Japan</strain>
    </source>
</reference>
<feature type="region of interest" description="Disordered" evidence="1">
    <location>
        <begin position="870"/>
        <end position="899"/>
    </location>
</feature>
<dbReference type="EMBL" id="JTDE01022016">
    <property type="protein sequence ID" value="KAF7232173.1"/>
    <property type="molecule type" value="Genomic_DNA"/>
</dbReference>
<sequence length="1158" mass="129245">MAADPLFHACLQLRHGHWEQGLQKLLSFTQSSTKNDLPMLFNILHPLLRRFICQNTIHKSDSIELFYRVYGRLFELRTAFLKPANAIQVIDDLSSFLFLLSEKEKTIEPSWNCLSDECCLVIFRTVEGLLSCLTKDAVLTMYSNEQLPLLSHICSTALEMAEFSRSRAVRVQALRMIGRLTQSIPQDDCVVSKRISAVVAQLLPGVSQSLYRIVTGDSKIGSTVKEAAFDSWTATFLTVFGQILDPETSCITPNRTDDPDAQLFTDGWYTCTRNRVGKLIQLTVDNLLHVQLELDWEESHRLSAALVRWLTCILTGCPVLLQTSVGLTVRDTVVGALIAMASESESSAPDTVDRSASSRQLAHQALACFVQSEQVVEVQPICLSIPQSVTNSRLIRKIATTSLYEMQLQKRLRTILGYLNFLDAESLSVLVSARDLFHRLCTSLADLLCFNTSLVELFNDPPQLDALSSSSSVRPIHMIRTVHLFTKSFTAFRDPKSLQLIQAIAGRIAGQENTVDLFLDTCRDVMNLQTGGSLRNSCILLITAGLSGYLANDSIPWEQRKADSLRVITEYFESDLLQLPTSNTDDVNPNNPFRSNEMASMLCDSTSPLQKWPMEIPPTSTDLVSVTKPSLKELKENVVTVCLLLELFGTASQIYQSCPVGAQASDVCEDLLRIGLVACTSRAGHPGLIGQTARHCLRYVSLHCGFTSHPVGTGYKLHTTVSAFFSPSVNELITRNADFLISNITLDLHRVLLLGADQEPLTMPANLLYSLRLACQTLDTLFEHATIDVVPLLRPLVRQVLACLDLIYEHHADLFLPALKRLLNACRQWHEARQQHTPSTADHPTLLNQDVYGLVLKNVQTLVESTRGIHHLSNLNGSEPEDYTQKSPPADEAAQADEDTLDQSSRVYPDHLHIVEEVMLRCIHLLANADPKLRLLSMDVLIEGYLTLANERELLLPLVHKAWSALMARFRDQHAVVVEKAFQLLTVLTRSAGDFLRARASEVMPPLLNFLMRGAGVSAGASHSYRHLTSYRVQKQLLQQMGSLCGQLNLSSETLRSVIHVLIIYLEDEQPPGLQQASEYSLQALWQLDFGLVWTLLFMQVPKECQDETFGAAVPDKFCYPLQIRQPGSADQRRINVARLRSILSRLYTIVPVTNPVV</sequence>
<dbReference type="GO" id="GO:0005737">
    <property type="term" value="C:cytoplasm"/>
    <property type="evidence" value="ECO:0007669"/>
    <property type="project" value="TreeGrafter"/>
</dbReference>
<dbReference type="InterPro" id="IPR057567">
    <property type="entry name" value="TPR_TTI1_C"/>
</dbReference>
<dbReference type="InterPro" id="IPR011989">
    <property type="entry name" value="ARM-like"/>
</dbReference>
<evidence type="ECO:0000313" key="4">
    <source>
        <dbReference type="EMBL" id="KAF7232173.1"/>
    </source>
</evidence>
<proteinExistence type="predicted"/>
<gene>
    <name evidence="4" type="ORF">EG68_06650</name>
</gene>
<comment type="caution">
    <text evidence="4">The sequence shown here is derived from an EMBL/GenBank/DDBJ whole genome shotgun (WGS) entry which is preliminary data.</text>
</comment>
<dbReference type="InterPro" id="IPR057566">
    <property type="entry name" value="TPR_TTI1_N"/>
</dbReference>
<dbReference type="Pfam" id="PF24181">
    <property type="entry name" value="TPR_TTI1_C"/>
    <property type="match status" value="1"/>
</dbReference>
<dbReference type="AlphaFoldDB" id="A0A8S9YAU4"/>
<feature type="domain" description="TTI1 C-terminal TPR" evidence="3">
    <location>
        <begin position="819"/>
        <end position="1094"/>
    </location>
</feature>
<evidence type="ECO:0000256" key="1">
    <source>
        <dbReference type="SAM" id="MobiDB-lite"/>
    </source>
</evidence>
<dbReference type="PANTHER" id="PTHR18460">
    <property type="entry name" value="TEL2 INTERACTING PROTEIN 1 TTI1 FAMILY MEMBER"/>
    <property type="match status" value="1"/>
</dbReference>
<feature type="domain" description="TTI1 N-terminal TPR" evidence="2">
    <location>
        <begin position="10"/>
        <end position="330"/>
    </location>
</feature>